<dbReference type="InterPro" id="IPR050638">
    <property type="entry name" value="AA-Vitamin_Transporters"/>
</dbReference>
<evidence type="ECO:0000313" key="7">
    <source>
        <dbReference type="EMBL" id="VAW31157.1"/>
    </source>
</evidence>
<dbReference type="InterPro" id="IPR037185">
    <property type="entry name" value="EmrE-like"/>
</dbReference>
<feature type="transmembrane region" description="Helical" evidence="5">
    <location>
        <begin position="250"/>
        <end position="269"/>
    </location>
</feature>
<dbReference type="PANTHER" id="PTHR32322">
    <property type="entry name" value="INNER MEMBRANE TRANSPORTER"/>
    <property type="match status" value="1"/>
</dbReference>
<organism evidence="7">
    <name type="scientific">hydrothermal vent metagenome</name>
    <dbReference type="NCBI Taxonomy" id="652676"/>
    <lineage>
        <taxon>unclassified sequences</taxon>
        <taxon>metagenomes</taxon>
        <taxon>ecological metagenomes</taxon>
    </lineage>
</organism>
<feature type="transmembrane region" description="Helical" evidence="5">
    <location>
        <begin position="12"/>
        <end position="33"/>
    </location>
</feature>
<proteinExistence type="predicted"/>
<keyword evidence="3 5" id="KW-1133">Transmembrane helix</keyword>
<feature type="transmembrane region" description="Helical" evidence="5">
    <location>
        <begin position="132"/>
        <end position="151"/>
    </location>
</feature>
<keyword evidence="4 5" id="KW-0472">Membrane</keyword>
<feature type="transmembrane region" description="Helical" evidence="5">
    <location>
        <begin position="219"/>
        <end position="243"/>
    </location>
</feature>
<evidence type="ECO:0000256" key="1">
    <source>
        <dbReference type="ARBA" id="ARBA00004141"/>
    </source>
</evidence>
<feature type="domain" description="EamA" evidence="6">
    <location>
        <begin position="15"/>
        <end position="145"/>
    </location>
</feature>
<feature type="transmembrane region" description="Helical" evidence="5">
    <location>
        <begin position="72"/>
        <end position="95"/>
    </location>
</feature>
<dbReference type="EMBL" id="UOEU01000169">
    <property type="protein sequence ID" value="VAW31157.1"/>
    <property type="molecule type" value="Genomic_DNA"/>
</dbReference>
<feature type="transmembrane region" description="Helical" evidence="5">
    <location>
        <begin position="39"/>
        <end position="60"/>
    </location>
</feature>
<name>A0A3B0V043_9ZZZZ</name>
<reference evidence="7" key="1">
    <citation type="submission" date="2018-06" db="EMBL/GenBank/DDBJ databases">
        <authorList>
            <person name="Zhirakovskaya E."/>
        </authorList>
    </citation>
    <scope>NUCLEOTIDE SEQUENCE</scope>
</reference>
<sequence>MKNESLKMGRVEWSLLFLLASLWGSSFLFMKIAVQDLPVFTVVLGRIGIAAIALTITVYVRGLRLPTNGKVWGQLVLLGFLRASLPISMFVWAGTQIDSNISGILNSTTPLFTAVVAHFFTQDERLDRARMMGIVFGMVGVVILIGPEALQAMGSNVWGQLAILVATCSYGFAGVYGRRFKEMPVAVSTAGMLIGATLMILPIALWVDQPWTLSPTAVSLGALFALALLNTAVAFMVWLTLIFRAGANNAAQVTFIIPVIAILLGFLILGETVSWSLFVGLLSILLGLAVSQKRFSFLKKSQRPMASHKH</sequence>
<protein>
    <submittedName>
        <fullName evidence="7">Permease of the drug/metabolite transporter (DMT) superfamily</fullName>
    </submittedName>
</protein>
<evidence type="ECO:0000256" key="4">
    <source>
        <dbReference type="ARBA" id="ARBA00023136"/>
    </source>
</evidence>
<evidence type="ECO:0000256" key="2">
    <source>
        <dbReference type="ARBA" id="ARBA00022692"/>
    </source>
</evidence>
<feature type="transmembrane region" description="Helical" evidence="5">
    <location>
        <begin position="157"/>
        <end position="176"/>
    </location>
</feature>
<feature type="transmembrane region" description="Helical" evidence="5">
    <location>
        <begin position="183"/>
        <end position="207"/>
    </location>
</feature>
<dbReference type="SUPFAM" id="SSF103481">
    <property type="entry name" value="Multidrug resistance efflux transporter EmrE"/>
    <property type="match status" value="2"/>
</dbReference>
<feature type="transmembrane region" description="Helical" evidence="5">
    <location>
        <begin position="275"/>
        <end position="291"/>
    </location>
</feature>
<dbReference type="PANTHER" id="PTHR32322:SF9">
    <property type="entry name" value="AMINO-ACID METABOLITE EFFLUX PUMP-RELATED"/>
    <property type="match status" value="1"/>
</dbReference>
<comment type="subcellular location">
    <subcellularLocation>
        <location evidence="1">Membrane</location>
        <topology evidence="1">Multi-pass membrane protein</topology>
    </subcellularLocation>
</comment>
<gene>
    <name evidence="7" type="ORF">MNBD_CHLOROFLEXI01-4860</name>
</gene>
<keyword evidence="2 5" id="KW-0812">Transmembrane</keyword>
<dbReference type="InterPro" id="IPR000620">
    <property type="entry name" value="EamA_dom"/>
</dbReference>
<feature type="domain" description="EamA" evidence="6">
    <location>
        <begin position="158"/>
        <end position="290"/>
    </location>
</feature>
<dbReference type="GO" id="GO:0016020">
    <property type="term" value="C:membrane"/>
    <property type="evidence" value="ECO:0007669"/>
    <property type="project" value="UniProtKB-SubCell"/>
</dbReference>
<evidence type="ECO:0000256" key="3">
    <source>
        <dbReference type="ARBA" id="ARBA00022989"/>
    </source>
</evidence>
<dbReference type="AlphaFoldDB" id="A0A3B0V043"/>
<accession>A0A3B0V043</accession>
<dbReference type="Pfam" id="PF00892">
    <property type="entry name" value="EamA"/>
    <property type="match status" value="2"/>
</dbReference>
<evidence type="ECO:0000256" key="5">
    <source>
        <dbReference type="SAM" id="Phobius"/>
    </source>
</evidence>
<evidence type="ECO:0000259" key="6">
    <source>
        <dbReference type="Pfam" id="PF00892"/>
    </source>
</evidence>
<feature type="transmembrane region" description="Helical" evidence="5">
    <location>
        <begin position="101"/>
        <end position="120"/>
    </location>
</feature>